<feature type="compositionally biased region" description="Basic and acidic residues" evidence="5">
    <location>
        <begin position="436"/>
        <end position="447"/>
    </location>
</feature>
<dbReference type="Pfam" id="PF00400">
    <property type="entry name" value="WD40"/>
    <property type="match status" value="2"/>
</dbReference>
<dbReference type="PRINTS" id="PR00320">
    <property type="entry name" value="GPROTEINBRPT"/>
</dbReference>
<dbReference type="InterPro" id="IPR019775">
    <property type="entry name" value="WD40_repeat_CS"/>
</dbReference>
<evidence type="ECO:0000313" key="7">
    <source>
        <dbReference type="EMBL" id="KAL3767540.1"/>
    </source>
</evidence>
<dbReference type="PANTHER" id="PTHR19853">
    <property type="entry name" value="WD REPEAT CONTAINING PROTEIN 3 WDR3"/>
    <property type="match status" value="1"/>
</dbReference>
<feature type="repeat" description="WD" evidence="4">
    <location>
        <begin position="818"/>
        <end position="850"/>
    </location>
</feature>
<keyword evidence="8" id="KW-1185">Reference proteome</keyword>
<dbReference type="PROSITE" id="PS00678">
    <property type="entry name" value="WD_REPEATS_1"/>
    <property type="match status" value="1"/>
</dbReference>
<dbReference type="CDD" id="cd00200">
    <property type="entry name" value="WD40"/>
    <property type="match status" value="1"/>
</dbReference>
<dbReference type="InterPro" id="IPR051570">
    <property type="entry name" value="TBC1_cilium_biogenesis"/>
</dbReference>
<evidence type="ECO:0000256" key="4">
    <source>
        <dbReference type="PROSITE-ProRule" id="PRU00221"/>
    </source>
</evidence>
<feature type="repeat" description="WD" evidence="4">
    <location>
        <begin position="776"/>
        <end position="808"/>
    </location>
</feature>
<keyword evidence="2" id="KW-0677">Repeat</keyword>
<dbReference type="EMBL" id="JALLBG020000075">
    <property type="protein sequence ID" value="KAL3767540.1"/>
    <property type="molecule type" value="Genomic_DNA"/>
</dbReference>
<dbReference type="SMART" id="SM00320">
    <property type="entry name" value="WD40"/>
    <property type="match status" value="11"/>
</dbReference>
<dbReference type="Proteomes" id="UP001530293">
    <property type="component" value="Unassembled WGS sequence"/>
</dbReference>
<comment type="similarity">
    <text evidence="3">Belongs to the WD repeat WDR3/UTP12 family.</text>
</comment>
<feature type="region of interest" description="Disordered" evidence="5">
    <location>
        <begin position="415"/>
        <end position="465"/>
    </location>
</feature>
<evidence type="ECO:0000259" key="6">
    <source>
        <dbReference type="Pfam" id="PF04003"/>
    </source>
</evidence>
<dbReference type="Gene3D" id="2.130.10.10">
    <property type="entry name" value="YVTN repeat-like/Quinoprotein amine dehydrogenase"/>
    <property type="match status" value="3"/>
</dbReference>
<keyword evidence="1 4" id="KW-0853">WD repeat</keyword>
<dbReference type="FunFam" id="2.130.10.10:FF:000157">
    <property type="entry name" value="WD repeat domain 3"/>
    <property type="match status" value="1"/>
</dbReference>
<evidence type="ECO:0000256" key="3">
    <source>
        <dbReference type="ARBA" id="ARBA00038229"/>
    </source>
</evidence>
<feature type="region of interest" description="Disordered" evidence="5">
    <location>
        <begin position="893"/>
        <end position="913"/>
    </location>
</feature>
<dbReference type="Pfam" id="PF25172">
    <property type="entry name" value="Beta-prop_WDR3_2nd"/>
    <property type="match status" value="1"/>
</dbReference>
<dbReference type="PROSITE" id="PS50294">
    <property type="entry name" value="WD_REPEATS_REGION"/>
    <property type="match status" value="3"/>
</dbReference>
<dbReference type="InterPro" id="IPR007148">
    <property type="entry name" value="SSU_processome_Utp12"/>
</dbReference>
<dbReference type="InterPro" id="IPR020472">
    <property type="entry name" value="WD40_PAC1"/>
</dbReference>
<feature type="repeat" description="WD" evidence="4">
    <location>
        <begin position="252"/>
        <end position="274"/>
    </location>
</feature>
<comment type="caution">
    <text evidence="7">The sequence shown here is derived from an EMBL/GenBank/DDBJ whole genome shotgun (WGS) entry which is preliminary data.</text>
</comment>
<dbReference type="AlphaFoldDB" id="A0ABD3MUB1"/>
<gene>
    <name evidence="7" type="ORF">ACHAWU_000203</name>
</gene>
<evidence type="ECO:0000256" key="2">
    <source>
        <dbReference type="ARBA" id="ARBA00022737"/>
    </source>
</evidence>
<dbReference type="Pfam" id="PF04003">
    <property type="entry name" value="Utp12"/>
    <property type="match status" value="1"/>
</dbReference>
<sequence>MQPTYLRYECADAFSLTCSSGSTPSAPHSSSILAFLGSTSNKSSESNYCPVLSLAGSQLVGFDLRRGEPLLKIGHRELLSGGLGTGRALNSNQIVCLDVSACNNIHQEDVKVATGWVDGSVRVFSLDNKEMSRFTSSSSSSGGRDDAERNGLVHSLLGGKSNILGNSEEFACKEPLVLNGHGNSPVQMVVFDKSIGSVGRLASGGADGVVVLWDVIAETGLFRLLGHRGPVTGIAFFRPSVVGNESNNIDGLATSGSDGLVKVWDLNGQCCVQTLTGHRGSVGCLDCSILRPPGGNGGGDDEMIGKAKWRLVTGCADGQVRVWTVEDSKYESDSTTATDKDANDPNEAAVASASDEIFRYIGSLQPPASLNITPSNSEGIGSIHFHPSGRFVGVCRANDRLIEIYAARSEVEVQKKRRRRLRRRREKQSLAASSSTDKETTKKRGLLDDPDSEDEQDNDDKGKSFTEVAPEAIKAMDEFEFRGTIRTAHKIRGFAFAPFQERGGGIRIVVALATNALEVHSLPKPPKQNPGAPVSGDKVSSLDMYGHPTGIRSVVLSSEDTMACTVSKSVVKIWNVANRSCLRSLHAAPTAGSKGSSYYCLCAAFLQENTHIVIGTREGHLIIIDVASGDIVHTEENAHDGAIWSLDIKHPSHGQRETSLVTGSADKLVKYWAVECHEGHPTMEHTRSLQMSDDVMCVRFSHSTDPSKRLLFVASLDSTIKVFFDDSLKFFLSLYGHKLPVLAFDSSSDDTILASGGADKSIKIWGLDFGDTHRSLYGHDDSITDLRFVKRTHNFFTCSKDKTVRFWDGDKFHQILLLRGHASEVNSLAVSSNGTFVLSGGMDRQVRVWERTKDIVFLDEEREREMEEMFDKVDGSRNDESTADALMRAQKDGEDGLDIDDDDNEKPQSEAAVKQSILSVSAGDRIMEALETADKEAKEIASFRRLQEERGGDSKRAPNPMLFGMDPPYYVLWILRSVKSADLEQSLLVLPLNHVERLMHYLILNLQRHKGVELCARVSVFLIKAHQKAIVANRTMMTPLRELQTLVRKRTSEIRDTVGFNLAAIRMICRISNEKKNERLNLEEKTMKDIWGELGKIG</sequence>
<organism evidence="7 8">
    <name type="scientific">Discostella pseudostelligera</name>
    <dbReference type="NCBI Taxonomy" id="259834"/>
    <lineage>
        <taxon>Eukaryota</taxon>
        <taxon>Sar</taxon>
        <taxon>Stramenopiles</taxon>
        <taxon>Ochrophyta</taxon>
        <taxon>Bacillariophyta</taxon>
        <taxon>Coscinodiscophyceae</taxon>
        <taxon>Thalassiosirophycidae</taxon>
        <taxon>Stephanodiscales</taxon>
        <taxon>Stephanodiscaceae</taxon>
        <taxon>Discostella</taxon>
    </lineage>
</organism>
<name>A0ABD3MUB1_9STRA</name>
<dbReference type="InterPro" id="IPR036322">
    <property type="entry name" value="WD40_repeat_dom_sf"/>
</dbReference>
<dbReference type="PROSITE" id="PS50082">
    <property type="entry name" value="WD_REPEATS_2"/>
    <property type="match status" value="5"/>
</dbReference>
<dbReference type="PANTHER" id="PTHR19853:SF0">
    <property type="entry name" value="WD REPEAT-CONTAINING PROTEIN 3"/>
    <property type="match status" value="1"/>
</dbReference>
<feature type="compositionally biased region" description="Acidic residues" evidence="5">
    <location>
        <begin position="448"/>
        <end position="458"/>
    </location>
</feature>
<evidence type="ECO:0000256" key="1">
    <source>
        <dbReference type="ARBA" id="ARBA00022574"/>
    </source>
</evidence>
<dbReference type="InterPro" id="IPR001680">
    <property type="entry name" value="WD40_rpt"/>
</dbReference>
<feature type="repeat" description="WD" evidence="4">
    <location>
        <begin position="311"/>
        <end position="333"/>
    </location>
</feature>
<evidence type="ECO:0000256" key="5">
    <source>
        <dbReference type="SAM" id="MobiDB-lite"/>
    </source>
</evidence>
<feature type="compositionally biased region" description="Acidic residues" evidence="5">
    <location>
        <begin position="895"/>
        <end position="904"/>
    </location>
</feature>
<reference evidence="7 8" key="1">
    <citation type="submission" date="2024-10" db="EMBL/GenBank/DDBJ databases">
        <title>Updated reference genomes for cyclostephanoid diatoms.</title>
        <authorList>
            <person name="Roberts W.R."/>
            <person name="Alverson A.J."/>
        </authorList>
    </citation>
    <scope>NUCLEOTIDE SEQUENCE [LARGE SCALE GENOMIC DNA]</scope>
    <source>
        <strain evidence="7 8">AJA232-27</strain>
    </source>
</reference>
<feature type="domain" description="Small-subunit processome Utp12" evidence="6">
    <location>
        <begin position="970"/>
        <end position="1069"/>
    </location>
</feature>
<feature type="repeat" description="WD" evidence="4">
    <location>
        <begin position="734"/>
        <end position="775"/>
    </location>
</feature>
<dbReference type="SUPFAM" id="SSF50978">
    <property type="entry name" value="WD40 repeat-like"/>
    <property type="match status" value="2"/>
</dbReference>
<feature type="compositionally biased region" description="Basic residues" evidence="5">
    <location>
        <begin position="415"/>
        <end position="426"/>
    </location>
</feature>
<protein>
    <recommendedName>
        <fullName evidence="6">Small-subunit processome Utp12 domain-containing protein</fullName>
    </recommendedName>
</protein>
<proteinExistence type="inferred from homology"/>
<dbReference type="InterPro" id="IPR015943">
    <property type="entry name" value="WD40/YVTN_repeat-like_dom_sf"/>
</dbReference>
<evidence type="ECO:0000313" key="8">
    <source>
        <dbReference type="Proteomes" id="UP001530293"/>
    </source>
</evidence>
<accession>A0ABD3MUB1</accession>